<evidence type="ECO:0000313" key="2">
    <source>
        <dbReference type="Proteomes" id="UP001237642"/>
    </source>
</evidence>
<keyword evidence="2" id="KW-1185">Reference proteome</keyword>
<dbReference type="Proteomes" id="UP001237642">
    <property type="component" value="Unassembled WGS sequence"/>
</dbReference>
<sequence length="141" mass="15972">MRGSRFSPAANLNGRQKYRLCENFHLTKISTLSLTVSTPLSTLSLSDSHSQPSLSASLVWASLIRAFRFGASVCSIKQMIHQIDIKYLKNVNKGTICELELDEDKVKQFKEPIENSYWFEFFMEFEVDPLKSSESEEGGAL</sequence>
<gene>
    <name evidence="1" type="ORF">POM88_022767</name>
</gene>
<dbReference type="AlphaFoldDB" id="A0AAD8IIH6"/>
<accession>A0AAD8IIH6</accession>
<organism evidence="1 2">
    <name type="scientific">Heracleum sosnowskyi</name>
    <dbReference type="NCBI Taxonomy" id="360622"/>
    <lineage>
        <taxon>Eukaryota</taxon>
        <taxon>Viridiplantae</taxon>
        <taxon>Streptophyta</taxon>
        <taxon>Embryophyta</taxon>
        <taxon>Tracheophyta</taxon>
        <taxon>Spermatophyta</taxon>
        <taxon>Magnoliopsida</taxon>
        <taxon>eudicotyledons</taxon>
        <taxon>Gunneridae</taxon>
        <taxon>Pentapetalae</taxon>
        <taxon>asterids</taxon>
        <taxon>campanulids</taxon>
        <taxon>Apiales</taxon>
        <taxon>Apiaceae</taxon>
        <taxon>Apioideae</taxon>
        <taxon>apioid superclade</taxon>
        <taxon>Tordylieae</taxon>
        <taxon>Tordyliinae</taxon>
        <taxon>Heracleum</taxon>
    </lineage>
</organism>
<protein>
    <submittedName>
        <fullName evidence="1">Uncharacterized protein</fullName>
    </submittedName>
</protein>
<dbReference type="EMBL" id="JAUIZM010000005">
    <property type="protein sequence ID" value="KAK1385032.1"/>
    <property type="molecule type" value="Genomic_DNA"/>
</dbReference>
<name>A0AAD8IIH6_9APIA</name>
<proteinExistence type="predicted"/>
<evidence type="ECO:0000313" key="1">
    <source>
        <dbReference type="EMBL" id="KAK1385032.1"/>
    </source>
</evidence>
<comment type="caution">
    <text evidence="1">The sequence shown here is derived from an EMBL/GenBank/DDBJ whole genome shotgun (WGS) entry which is preliminary data.</text>
</comment>
<reference evidence="1" key="1">
    <citation type="submission" date="2023-02" db="EMBL/GenBank/DDBJ databases">
        <title>Genome of toxic invasive species Heracleum sosnowskyi carries increased number of genes despite the absence of recent whole-genome duplications.</title>
        <authorList>
            <person name="Schelkunov M."/>
            <person name="Shtratnikova V."/>
            <person name="Makarenko M."/>
            <person name="Klepikova A."/>
            <person name="Omelchenko D."/>
            <person name="Novikova G."/>
            <person name="Obukhova E."/>
            <person name="Bogdanov V."/>
            <person name="Penin A."/>
            <person name="Logacheva M."/>
        </authorList>
    </citation>
    <scope>NUCLEOTIDE SEQUENCE</scope>
    <source>
        <strain evidence="1">Hsosn_3</strain>
        <tissue evidence="1">Leaf</tissue>
    </source>
</reference>
<reference evidence="1" key="2">
    <citation type="submission" date="2023-05" db="EMBL/GenBank/DDBJ databases">
        <authorList>
            <person name="Schelkunov M.I."/>
        </authorList>
    </citation>
    <scope>NUCLEOTIDE SEQUENCE</scope>
    <source>
        <strain evidence="1">Hsosn_3</strain>
        <tissue evidence="1">Leaf</tissue>
    </source>
</reference>